<name>A0ABY8XU89_9PSEU</name>
<dbReference type="EMBL" id="CP127173">
    <property type="protein sequence ID" value="WIV59204.1"/>
    <property type="molecule type" value="Genomic_DNA"/>
</dbReference>
<feature type="transmembrane region" description="Helical" evidence="1">
    <location>
        <begin position="116"/>
        <end position="140"/>
    </location>
</feature>
<feature type="domain" description="DUF1707" evidence="2">
    <location>
        <begin position="20"/>
        <end position="72"/>
    </location>
</feature>
<keyword evidence="1" id="KW-0812">Transmembrane</keyword>
<evidence type="ECO:0000256" key="1">
    <source>
        <dbReference type="SAM" id="Phobius"/>
    </source>
</evidence>
<dbReference type="InterPro" id="IPR012551">
    <property type="entry name" value="DUF1707_SHOCT-like"/>
</dbReference>
<sequence length="153" mass="16242">MTAPVSSGDPANGEGHLREIRCSDDEREQTRLHLAEAAGEGRITVDEAEARLTQVAAARFRSELHDVTADLPPHPTRTSNAAGWLPVLALARRQLGADAAALVGRGEKAVSARRRLALVIAALTIVVVLAALFVAAFHGIGEDGFEHHEFGRG</sequence>
<dbReference type="RefSeq" id="WP_285456697.1">
    <property type="nucleotide sequence ID" value="NZ_CP127173.1"/>
</dbReference>
<gene>
    <name evidence="3" type="ORF">QP939_11525</name>
</gene>
<keyword evidence="1" id="KW-0472">Membrane</keyword>
<evidence type="ECO:0000313" key="4">
    <source>
        <dbReference type="Proteomes" id="UP001227101"/>
    </source>
</evidence>
<evidence type="ECO:0000313" key="3">
    <source>
        <dbReference type="EMBL" id="WIV59204.1"/>
    </source>
</evidence>
<keyword evidence="4" id="KW-1185">Reference proteome</keyword>
<evidence type="ECO:0000259" key="2">
    <source>
        <dbReference type="Pfam" id="PF08044"/>
    </source>
</evidence>
<dbReference type="Proteomes" id="UP001227101">
    <property type="component" value="Chromosome"/>
</dbReference>
<accession>A0ABY8XU89</accession>
<proteinExistence type="predicted"/>
<protein>
    <submittedName>
        <fullName evidence="3">DUF1707 domain-containing protein</fullName>
    </submittedName>
</protein>
<reference evidence="3 4" key="1">
    <citation type="submission" date="2023-06" db="EMBL/GenBank/DDBJ databases">
        <authorList>
            <person name="Oyuntsetseg B."/>
            <person name="Kim S.B."/>
        </authorList>
    </citation>
    <scope>NUCLEOTIDE SEQUENCE [LARGE SCALE GENOMIC DNA]</scope>
    <source>
        <strain evidence="3 4">2-2</strain>
    </source>
</reference>
<dbReference type="Pfam" id="PF08044">
    <property type="entry name" value="DUF1707"/>
    <property type="match status" value="1"/>
</dbReference>
<keyword evidence="1" id="KW-1133">Transmembrane helix</keyword>
<organism evidence="3 4">
    <name type="scientific">Amycolatopsis nalaikhensis</name>
    <dbReference type="NCBI Taxonomy" id="715472"/>
    <lineage>
        <taxon>Bacteria</taxon>
        <taxon>Bacillati</taxon>
        <taxon>Actinomycetota</taxon>
        <taxon>Actinomycetes</taxon>
        <taxon>Pseudonocardiales</taxon>
        <taxon>Pseudonocardiaceae</taxon>
        <taxon>Amycolatopsis</taxon>
    </lineage>
</organism>